<dbReference type="FunFam" id="3.30.200.20:FF:000451">
    <property type="entry name" value="L-type lectin-domain containing receptor kinase I.9"/>
    <property type="match status" value="1"/>
</dbReference>
<evidence type="ECO:0000313" key="23">
    <source>
        <dbReference type="EMBL" id="VVB16545.1"/>
    </source>
</evidence>
<dbReference type="Gene3D" id="1.10.510.10">
    <property type="entry name" value="Transferase(Phosphotransferase) domain 1"/>
    <property type="match status" value="1"/>
</dbReference>
<dbReference type="SUPFAM" id="SSF49899">
    <property type="entry name" value="Concanavalin A-like lectins/glucanases"/>
    <property type="match status" value="1"/>
</dbReference>
<dbReference type="Gene3D" id="2.60.120.200">
    <property type="match status" value="1"/>
</dbReference>
<comment type="subcellular location">
    <subcellularLocation>
        <location evidence="1">Membrane</location>
        <topology evidence="1">Single-pass type I membrane protein</topology>
    </subcellularLocation>
</comment>
<feature type="binding site" evidence="18">
    <location>
        <position position="396"/>
    </location>
    <ligand>
        <name>ATP</name>
        <dbReference type="ChEBI" id="CHEBI:30616"/>
    </ligand>
</feature>
<gene>
    <name evidence="23" type="ORF">ANE_LOCUS26989</name>
</gene>
<reference evidence="23" key="1">
    <citation type="submission" date="2019-07" db="EMBL/GenBank/DDBJ databases">
        <authorList>
            <person name="Dittberner H."/>
        </authorList>
    </citation>
    <scope>NUCLEOTIDE SEQUENCE [LARGE SCALE GENOMIC DNA]</scope>
</reference>
<organism evidence="23 24">
    <name type="scientific">Arabis nemorensis</name>
    <dbReference type="NCBI Taxonomy" id="586526"/>
    <lineage>
        <taxon>Eukaryota</taxon>
        <taxon>Viridiplantae</taxon>
        <taxon>Streptophyta</taxon>
        <taxon>Embryophyta</taxon>
        <taxon>Tracheophyta</taxon>
        <taxon>Spermatophyta</taxon>
        <taxon>Magnoliopsida</taxon>
        <taxon>eudicotyledons</taxon>
        <taxon>Gunneridae</taxon>
        <taxon>Pentapetalae</taxon>
        <taxon>rosids</taxon>
        <taxon>malvids</taxon>
        <taxon>Brassicales</taxon>
        <taxon>Brassicaceae</taxon>
        <taxon>Arabideae</taxon>
        <taxon>Arabis</taxon>
    </lineage>
</organism>
<evidence type="ECO:0000256" key="3">
    <source>
        <dbReference type="ARBA" id="ARBA00010217"/>
    </source>
</evidence>
<dbReference type="Gene3D" id="3.30.200.20">
    <property type="entry name" value="Phosphorylase Kinase, domain 1"/>
    <property type="match status" value="1"/>
</dbReference>
<comment type="similarity">
    <text evidence="3">In the C-terminal section; belongs to the protein kinase superfamily. Ser/Thr protein kinase family.</text>
</comment>
<dbReference type="OrthoDB" id="543442at2759"/>
<dbReference type="InterPro" id="IPR013320">
    <property type="entry name" value="ConA-like_dom_sf"/>
</dbReference>
<comment type="similarity">
    <text evidence="2">In the N-terminal section; belongs to the leguminous lectin family.</text>
</comment>
<evidence type="ECO:0000256" key="4">
    <source>
        <dbReference type="ARBA" id="ARBA00012513"/>
    </source>
</evidence>
<feature type="chain" id="PRO_5022140040" description="non-specific serine/threonine protein kinase" evidence="21">
    <location>
        <begin position="25"/>
        <end position="687"/>
    </location>
</feature>
<keyword evidence="11" id="KW-0418">Kinase</keyword>
<dbReference type="GO" id="GO:0016020">
    <property type="term" value="C:membrane"/>
    <property type="evidence" value="ECO:0007669"/>
    <property type="project" value="UniProtKB-SubCell"/>
</dbReference>
<feature type="compositionally biased region" description="Pro residues" evidence="19">
    <location>
        <begin position="290"/>
        <end position="309"/>
    </location>
</feature>
<evidence type="ECO:0000256" key="14">
    <source>
        <dbReference type="ARBA" id="ARBA00023136"/>
    </source>
</evidence>
<keyword evidence="12 18" id="KW-0067">ATP-binding</keyword>
<name>A0A565CS58_9BRAS</name>
<sequence>MAGVLESLSFWMIIGVHVTFLVLAQDVNQFVIYDFKNSGLYLHGMANTHDGPLHLTNNTETRTGHAFHKSPMKFTASSPSSFSFSTEFVFAIIPLQSPPSYGQGMAFVVAPTTDLRYGGTATSGLGLFNRTHDNRTENHILAIELDTNESSDVFDKSGNHVGIDINSIVSVDSANASFFDDKEGKNITLLLASGNSIVIWIDYDGIEQLLNVTLAPVPTPKPVSSLLSSSIKPSVPLLSRSINLSTIFMETMFVGFSGSTGSTRSDQYILGWSFKKGGKAESLDLSKILDPPPPSSPPSSPPPPSPPPTLKQILGITIPTIAFLLMILGGIVYLYKRKKYAEVLEQWEKEYSPQRFSFKKLYKATKGFKENQLLGAGGFGKVYKGILPSGTEIAVKRVYHDAEQGMKQYVAEIASMGRLRHKNLVQLLGYCRRKGELLLVYDYMPNGSLDDYLFTKNKLKDLTWSQRLNIIKGVASALLYLHEEWEQVVLHRDIKASNILLDADLNGRLGDFGLARFHDRGVNLEATRVVGTIGYMAPELTAMGVATTKTDVYAFGAFIMEVVCGRRPVDPDGPREQVILVKWVASCGRRDALTDTVDSKLRDFNAEEAKMLLKLGMLCSQSNPENRPSMREILQYLEGNVKVPGISFDTAGFGMPNISHETVTQMTTASSSANFSYEDVTILFGGR</sequence>
<keyword evidence="10 18" id="KW-0547">Nucleotide-binding</keyword>
<comment type="catalytic activity">
    <reaction evidence="16">
        <text>L-threonyl-[protein] + ATP = O-phospho-L-threonyl-[protein] + ADP + H(+)</text>
        <dbReference type="Rhea" id="RHEA:46608"/>
        <dbReference type="Rhea" id="RHEA-COMP:11060"/>
        <dbReference type="Rhea" id="RHEA-COMP:11605"/>
        <dbReference type="ChEBI" id="CHEBI:15378"/>
        <dbReference type="ChEBI" id="CHEBI:30013"/>
        <dbReference type="ChEBI" id="CHEBI:30616"/>
        <dbReference type="ChEBI" id="CHEBI:61977"/>
        <dbReference type="ChEBI" id="CHEBI:456216"/>
        <dbReference type="EC" id="2.7.11.1"/>
    </reaction>
</comment>
<dbReference type="CDD" id="cd14066">
    <property type="entry name" value="STKc_IRAK"/>
    <property type="match status" value="1"/>
</dbReference>
<comment type="caution">
    <text evidence="23">The sequence shown here is derived from an EMBL/GenBank/DDBJ whole genome shotgun (WGS) entry which is preliminary data.</text>
</comment>
<evidence type="ECO:0000256" key="11">
    <source>
        <dbReference type="ARBA" id="ARBA00022777"/>
    </source>
</evidence>
<dbReference type="InterPro" id="IPR050528">
    <property type="entry name" value="L-type_Lectin-RKs"/>
</dbReference>
<comment type="catalytic activity">
    <reaction evidence="17">
        <text>L-seryl-[protein] + ATP = O-phospho-L-seryl-[protein] + ADP + H(+)</text>
        <dbReference type="Rhea" id="RHEA:17989"/>
        <dbReference type="Rhea" id="RHEA-COMP:9863"/>
        <dbReference type="Rhea" id="RHEA-COMP:11604"/>
        <dbReference type="ChEBI" id="CHEBI:15378"/>
        <dbReference type="ChEBI" id="CHEBI:29999"/>
        <dbReference type="ChEBI" id="CHEBI:30616"/>
        <dbReference type="ChEBI" id="CHEBI:83421"/>
        <dbReference type="ChEBI" id="CHEBI:456216"/>
        <dbReference type="EC" id="2.7.11.1"/>
    </reaction>
</comment>
<evidence type="ECO:0000256" key="19">
    <source>
        <dbReference type="SAM" id="MobiDB-lite"/>
    </source>
</evidence>
<evidence type="ECO:0000256" key="8">
    <source>
        <dbReference type="ARBA" id="ARBA00022729"/>
    </source>
</evidence>
<evidence type="ECO:0000256" key="20">
    <source>
        <dbReference type="SAM" id="Phobius"/>
    </source>
</evidence>
<dbReference type="InterPro" id="IPR000719">
    <property type="entry name" value="Prot_kinase_dom"/>
</dbReference>
<dbReference type="PANTHER" id="PTHR27007">
    <property type="match status" value="1"/>
</dbReference>
<dbReference type="PROSITE" id="PS00108">
    <property type="entry name" value="PROTEIN_KINASE_ST"/>
    <property type="match status" value="1"/>
</dbReference>
<dbReference type="GO" id="GO:0004674">
    <property type="term" value="F:protein serine/threonine kinase activity"/>
    <property type="evidence" value="ECO:0007669"/>
    <property type="project" value="UniProtKB-KW"/>
</dbReference>
<keyword evidence="8 21" id="KW-0732">Signal</keyword>
<evidence type="ECO:0000256" key="17">
    <source>
        <dbReference type="ARBA" id="ARBA00048679"/>
    </source>
</evidence>
<evidence type="ECO:0000259" key="22">
    <source>
        <dbReference type="PROSITE" id="PS50011"/>
    </source>
</evidence>
<evidence type="ECO:0000256" key="15">
    <source>
        <dbReference type="ARBA" id="ARBA00023170"/>
    </source>
</evidence>
<dbReference type="Proteomes" id="UP000489600">
    <property type="component" value="Unassembled WGS sequence"/>
</dbReference>
<evidence type="ECO:0000256" key="9">
    <source>
        <dbReference type="ARBA" id="ARBA00022734"/>
    </source>
</evidence>
<keyword evidence="9" id="KW-0430">Lectin</keyword>
<feature type="domain" description="Protein kinase" evidence="22">
    <location>
        <begin position="368"/>
        <end position="646"/>
    </location>
</feature>
<evidence type="ECO:0000256" key="2">
    <source>
        <dbReference type="ARBA" id="ARBA00008536"/>
    </source>
</evidence>
<evidence type="ECO:0000256" key="16">
    <source>
        <dbReference type="ARBA" id="ARBA00047899"/>
    </source>
</evidence>
<dbReference type="FunFam" id="1.10.510.10:FF:000108">
    <property type="entry name" value="L-type lectin-domain containing receptor kinase S.4"/>
    <property type="match status" value="1"/>
</dbReference>
<evidence type="ECO:0000256" key="12">
    <source>
        <dbReference type="ARBA" id="ARBA00022840"/>
    </source>
</evidence>
<dbReference type="PROSITE" id="PS50011">
    <property type="entry name" value="PROTEIN_KINASE_DOM"/>
    <property type="match status" value="1"/>
</dbReference>
<feature type="region of interest" description="Disordered" evidence="19">
    <location>
        <begin position="287"/>
        <end position="309"/>
    </location>
</feature>
<evidence type="ECO:0000256" key="6">
    <source>
        <dbReference type="ARBA" id="ARBA00022679"/>
    </source>
</evidence>
<evidence type="ECO:0000256" key="5">
    <source>
        <dbReference type="ARBA" id="ARBA00022527"/>
    </source>
</evidence>
<dbReference type="PROSITE" id="PS00107">
    <property type="entry name" value="PROTEIN_KINASE_ATP"/>
    <property type="match status" value="1"/>
</dbReference>
<feature type="transmembrane region" description="Helical" evidence="20">
    <location>
        <begin position="313"/>
        <end position="335"/>
    </location>
</feature>
<keyword evidence="5" id="KW-0723">Serine/threonine-protein kinase</keyword>
<evidence type="ECO:0000313" key="24">
    <source>
        <dbReference type="Proteomes" id="UP000489600"/>
    </source>
</evidence>
<dbReference type="InterPro" id="IPR017441">
    <property type="entry name" value="Protein_kinase_ATP_BS"/>
</dbReference>
<evidence type="ECO:0000256" key="1">
    <source>
        <dbReference type="ARBA" id="ARBA00004479"/>
    </source>
</evidence>
<dbReference type="SUPFAM" id="SSF56112">
    <property type="entry name" value="Protein kinase-like (PK-like)"/>
    <property type="match status" value="1"/>
</dbReference>
<dbReference type="InterPro" id="IPR001220">
    <property type="entry name" value="Legume_lectin_dom"/>
</dbReference>
<keyword evidence="13 20" id="KW-1133">Transmembrane helix</keyword>
<dbReference type="Pfam" id="PF00139">
    <property type="entry name" value="Lectin_legB"/>
    <property type="match status" value="1"/>
</dbReference>
<dbReference type="AlphaFoldDB" id="A0A565CS58"/>
<accession>A0A565CS58</accession>
<dbReference type="EMBL" id="CABITT030000008">
    <property type="protein sequence ID" value="VVB16545.1"/>
    <property type="molecule type" value="Genomic_DNA"/>
</dbReference>
<evidence type="ECO:0000256" key="21">
    <source>
        <dbReference type="SAM" id="SignalP"/>
    </source>
</evidence>
<dbReference type="GO" id="GO:0005524">
    <property type="term" value="F:ATP binding"/>
    <property type="evidence" value="ECO:0007669"/>
    <property type="project" value="UniProtKB-UniRule"/>
</dbReference>
<dbReference type="CDD" id="cd06899">
    <property type="entry name" value="lectin_legume_LecRK_Arcelin_ConA"/>
    <property type="match status" value="1"/>
</dbReference>
<dbReference type="InterPro" id="IPR008271">
    <property type="entry name" value="Ser/Thr_kinase_AS"/>
</dbReference>
<evidence type="ECO:0000256" key="10">
    <source>
        <dbReference type="ARBA" id="ARBA00022741"/>
    </source>
</evidence>
<proteinExistence type="inferred from homology"/>
<keyword evidence="7 20" id="KW-0812">Transmembrane</keyword>
<dbReference type="InterPro" id="IPR011009">
    <property type="entry name" value="Kinase-like_dom_sf"/>
</dbReference>
<keyword evidence="14 20" id="KW-0472">Membrane</keyword>
<keyword evidence="24" id="KW-1185">Reference proteome</keyword>
<dbReference type="SMART" id="SM00220">
    <property type="entry name" value="S_TKc"/>
    <property type="match status" value="1"/>
</dbReference>
<dbReference type="EC" id="2.7.11.1" evidence="4"/>
<evidence type="ECO:0000256" key="13">
    <source>
        <dbReference type="ARBA" id="ARBA00022989"/>
    </source>
</evidence>
<evidence type="ECO:0000256" key="7">
    <source>
        <dbReference type="ARBA" id="ARBA00022692"/>
    </source>
</evidence>
<keyword evidence="15" id="KW-0675">Receptor</keyword>
<evidence type="ECO:0000256" key="18">
    <source>
        <dbReference type="PROSITE-ProRule" id="PRU10141"/>
    </source>
</evidence>
<keyword evidence="6" id="KW-0808">Transferase</keyword>
<feature type="signal peptide" evidence="21">
    <location>
        <begin position="1"/>
        <end position="24"/>
    </location>
</feature>
<dbReference type="Pfam" id="PF00069">
    <property type="entry name" value="Pkinase"/>
    <property type="match status" value="1"/>
</dbReference>
<protein>
    <recommendedName>
        <fullName evidence="4">non-specific serine/threonine protein kinase</fullName>
        <ecNumber evidence="4">2.7.11.1</ecNumber>
    </recommendedName>
</protein>
<dbReference type="GO" id="GO:0030246">
    <property type="term" value="F:carbohydrate binding"/>
    <property type="evidence" value="ECO:0007669"/>
    <property type="project" value="UniProtKB-KW"/>
</dbReference>